<proteinExistence type="predicted"/>
<accession>A0A1Y2DAE6</accession>
<organism evidence="1 2">
    <name type="scientific">Pseudomassariella vexata</name>
    <dbReference type="NCBI Taxonomy" id="1141098"/>
    <lineage>
        <taxon>Eukaryota</taxon>
        <taxon>Fungi</taxon>
        <taxon>Dikarya</taxon>
        <taxon>Ascomycota</taxon>
        <taxon>Pezizomycotina</taxon>
        <taxon>Sordariomycetes</taxon>
        <taxon>Xylariomycetidae</taxon>
        <taxon>Amphisphaeriales</taxon>
        <taxon>Pseudomassariaceae</taxon>
        <taxon>Pseudomassariella</taxon>
    </lineage>
</organism>
<reference evidence="1 2" key="1">
    <citation type="submission" date="2016-07" db="EMBL/GenBank/DDBJ databases">
        <title>Pervasive Adenine N6-methylation of Active Genes in Fungi.</title>
        <authorList>
            <consortium name="DOE Joint Genome Institute"/>
            <person name="Mondo S.J."/>
            <person name="Dannebaum R.O."/>
            <person name="Kuo R.C."/>
            <person name="Labutti K."/>
            <person name="Haridas S."/>
            <person name="Kuo A."/>
            <person name="Salamov A."/>
            <person name="Ahrendt S.R."/>
            <person name="Lipzen A."/>
            <person name="Sullivan W."/>
            <person name="Andreopoulos W.B."/>
            <person name="Clum A."/>
            <person name="Lindquist E."/>
            <person name="Daum C."/>
            <person name="Ramamoorthy G.K."/>
            <person name="Gryganskyi A."/>
            <person name="Culley D."/>
            <person name="Magnuson J.K."/>
            <person name="James T.Y."/>
            <person name="O'Malley M.A."/>
            <person name="Stajich J.E."/>
            <person name="Spatafora J.W."/>
            <person name="Visel A."/>
            <person name="Grigoriev I.V."/>
        </authorList>
    </citation>
    <scope>NUCLEOTIDE SEQUENCE [LARGE SCALE GENOMIC DNA]</scope>
    <source>
        <strain evidence="1 2">CBS 129021</strain>
    </source>
</reference>
<name>A0A1Y2DAE6_9PEZI</name>
<comment type="caution">
    <text evidence="1">The sequence shown here is derived from an EMBL/GenBank/DDBJ whole genome shotgun (WGS) entry which is preliminary data.</text>
</comment>
<gene>
    <name evidence="1" type="ORF">BCR38DRAFT_119580</name>
</gene>
<evidence type="ECO:0000313" key="2">
    <source>
        <dbReference type="Proteomes" id="UP000193689"/>
    </source>
</evidence>
<protein>
    <submittedName>
        <fullName evidence="1">Uncharacterized protein</fullName>
    </submittedName>
</protein>
<sequence>MVTILHTSYFGKHLSSLFFLKKKNQAKDPPSLFRGALFGMSVLLWERSNDRMRDQNRDENDDGTRNVCGPMLWSSKLDHGSGRTRLVGNGADYLSSQSYGFVPEAFGHAAFHTSRRHRTSDGYHQHIVGRFFGFAELTENFPSRTGISFDARTGLVNRKEVGRDSWFMGGSLC</sequence>
<dbReference type="EMBL" id="MCFJ01000024">
    <property type="protein sequence ID" value="ORY56076.1"/>
    <property type="molecule type" value="Genomic_DNA"/>
</dbReference>
<keyword evidence="2" id="KW-1185">Reference proteome</keyword>
<evidence type="ECO:0000313" key="1">
    <source>
        <dbReference type="EMBL" id="ORY56076.1"/>
    </source>
</evidence>
<dbReference type="Proteomes" id="UP000193689">
    <property type="component" value="Unassembled WGS sequence"/>
</dbReference>
<dbReference type="AlphaFoldDB" id="A0A1Y2DAE6"/>
<dbReference type="GeneID" id="63769671"/>
<dbReference type="InParanoid" id="A0A1Y2DAE6"/>
<dbReference type="RefSeq" id="XP_040709922.1">
    <property type="nucleotide sequence ID" value="XM_040853459.1"/>
</dbReference>